<gene>
    <name evidence="2" type="ORF">BUALT_Bualt02G0219500</name>
</gene>
<dbReference type="InterPro" id="IPR039317">
    <property type="entry name" value="TIC"/>
</dbReference>
<feature type="compositionally biased region" description="Polar residues" evidence="1">
    <location>
        <begin position="688"/>
        <end position="698"/>
    </location>
</feature>
<accession>A0AAV6Y9D2</accession>
<feature type="compositionally biased region" description="Basic and acidic residues" evidence="1">
    <location>
        <begin position="30"/>
        <end position="61"/>
    </location>
</feature>
<dbReference type="PANTHER" id="PTHR34798">
    <property type="entry name" value="PROTEIN TIME FOR COFFEE"/>
    <property type="match status" value="1"/>
</dbReference>
<feature type="compositionally biased region" description="Polar residues" evidence="1">
    <location>
        <begin position="105"/>
        <end position="116"/>
    </location>
</feature>
<dbReference type="PANTHER" id="PTHR34798:SF1">
    <property type="entry name" value="TIC-LIKE PROTEIN"/>
    <property type="match status" value="1"/>
</dbReference>
<evidence type="ECO:0000256" key="1">
    <source>
        <dbReference type="SAM" id="MobiDB-lite"/>
    </source>
</evidence>
<feature type="region of interest" description="Disordered" evidence="1">
    <location>
        <begin position="1"/>
        <end position="116"/>
    </location>
</feature>
<evidence type="ECO:0000313" key="3">
    <source>
        <dbReference type="Proteomes" id="UP000826271"/>
    </source>
</evidence>
<feature type="compositionally biased region" description="Polar residues" evidence="1">
    <location>
        <begin position="884"/>
        <end position="921"/>
    </location>
</feature>
<feature type="region of interest" description="Disordered" evidence="1">
    <location>
        <begin position="249"/>
        <end position="314"/>
    </location>
</feature>
<organism evidence="2 3">
    <name type="scientific">Buddleja alternifolia</name>
    <dbReference type="NCBI Taxonomy" id="168488"/>
    <lineage>
        <taxon>Eukaryota</taxon>
        <taxon>Viridiplantae</taxon>
        <taxon>Streptophyta</taxon>
        <taxon>Embryophyta</taxon>
        <taxon>Tracheophyta</taxon>
        <taxon>Spermatophyta</taxon>
        <taxon>Magnoliopsida</taxon>
        <taxon>eudicotyledons</taxon>
        <taxon>Gunneridae</taxon>
        <taxon>Pentapetalae</taxon>
        <taxon>asterids</taxon>
        <taxon>lamiids</taxon>
        <taxon>Lamiales</taxon>
        <taxon>Scrophulariaceae</taxon>
        <taxon>Buddlejeae</taxon>
        <taxon>Buddleja</taxon>
    </lineage>
</organism>
<feature type="compositionally biased region" description="Polar residues" evidence="1">
    <location>
        <begin position="669"/>
        <end position="679"/>
    </location>
</feature>
<feature type="region of interest" description="Disordered" evidence="1">
    <location>
        <begin position="867"/>
        <end position="928"/>
    </location>
</feature>
<keyword evidence="3" id="KW-1185">Reference proteome</keyword>
<dbReference type="EMBL" id="WHWC01000002">
    <property type="protein sequence ID" value="KAG8389344.1"/>
    <property type="molecule type" value="Genomic_DNA"/>
</dbReference>
<feature type="compositionally biased region" description="Basic and acidic residues" evidence="1">
    <location>
        <begin position="284"/>
        <end position="303"/>
    </location>
</feature>
<feature type="region of interest" description="Disordered" evidence="1">
    <location>
        <begin position="151"/>
        <end position="209"/>
    </location>
</feature>
<dbReference type="AlphaFoldDB" id="A0AAV6Y9D2"/>
<protein>
    <recommendedName>
        <fullName evidence="4">Time for coffee</fullName>
    </recommendedName>
</protein>
<feature type="compositionally biased region" description="Acidic residues" evidence="1">
    <location>
        <begin position="86"/>
        <end position="98"/>
    </location>
</feature>
<dbReference type="GO" id="GO:0042752">
    <property type="term" value="P:regulation of circadian rhythm"/>
    <property type="evidence" value="ECO:0007669"/>
    <property type="project" value="InterPro"/>
</dbReference>
<feature type="compositionally biased region" description="Basic and acidic residues" evidence="1">
    <location>
        <begin position="255"/>
        <end position="268"/>
    </location>
</feature>
<feature type="region of interest" description="Disordered" evidence="1">
    <location>
        <begin position="669"/>
        <end position="719"/>
    </location>
</feature>
<dbReference type="GO" id="GO:0005634">
    <property type="term" value="C:nucleus"/>
    <property type="evidence" value="ECO:0007669"/>
    <property type="project" value="TreeGrafter"/>
</dbReference>
<comment type="caution">
    <text evidence="2">The sequence shown here is derived from an EMBL/GenBank/DDBJ whole genome shotgun (WGS) entry which is preliminary data.</text>
</comment>
<proteinExistence type="predicted"/>
<feature type="compositionally biased region" description="Polar residues" evidence="1">
    <location>
        <begin position="269"/>
        <end position="279"/>
    </location>
</feature>
<sequence>MEGSRDSRRTTISPANGLPRRRQRITTLRDSPDKDSQMELQERSIDRERFQKKDQDQDREISKRRRVDKSGVQQRICGGEGYIDNESTDSSDEEYYEEKEERQNRMNQPLTPSSSLCNNRRVLRTLRSSPVLRAVADEMIGVPIPRRARSASTKRLHEYRNSGSDGIGENLNHRGFSPTPAPASRIVSDGPAPPSSGVSMKKKKKMVSFKSVQPRARVLNGVSSSRLSSGIQDDIEIEVAEALFDLMKQSQSQSKKQENVDRDSRNTSDDVQNEQSIKVNDSMEEMKKEKFPGQELVSRDDGFVNKGNVGSPKEIESSSCVKVNACDIQYPTVTKPEYAAAVVETKKEAKLEIDLMAFPPLPSSPEIDALVDTATDPKVTTHDKIEAISRDSSVSAASQLVDEKIGAISCNQQQQDWKEQKNQPPLSFPIGMSGWPGVFPYPGYMLPPQAVLPIEESARTSTVMQLPRFKFSQPRSRRCATHQYIAQNIHHHQQLIKKSLSSGPTGASTSYETKPLNLQSLSPKQKVIPGNQLLGDIQNWATISGGSGKDKSSNIAADFTTTSNKLVLQQAPHQAPPNNVLPQTTAIGNISLPSNSAGRPSMSFNHPIFPSNEAASYMAMLQNNGCSVPISTNIPITSLKGSLKGSQSSAMPFFNSSFYSSRPFNVSQNMSIPSGSTSHKQPKHMDNNYPTSATTPLQQPEKPDTETTRKNGRSVNNVPAHSFPVQSMNFSIIPPGHKHSDIQQQGSKDRFDLIPQPFALSFGSNASTAPSLNFSSMEQNPAIFQGYKMAQQQLIQLQKHRMQQMQQVTGTASTPNTIPGSFIFSQFPVQTDNSSFPLPKSSQNQTHITFGNSSVQAASFQGQQIFINGQPSKNSGGSLRTGPTAGSTISALPSQETDGSSQKSSPTCRRNVPSILSTCPSQLPELKY</sequence>
<reference evidence="2" key="1">
    <citation type="submission" date="2019-10" db="EMBL/GenBank/DDBJ databases">
        <authorList>
            <person name="Zhang R."/>
            <person name="Pan Y."/>
            <person name="Wang J."/>
            <person name="Ma R."/>
            <person name="Yu S."/>
        </authorList>
    </citation>
    <scope>NUCLEOTIDE SEQUENCE</scope>
    <source>
        <strain evidence="2">LA-IB0</strain>
        <tissue evidence="2">Leaf</tissue>
    </source>
</reference>
<evidence type="ECO:0008006" key="4">
    <source>
        <dbReference type="Google" id="ProtNLM"/>
    </source>
</evidence>
<evidence type="ECO:0000313" key="2">
    <source>
        <dbReference type="EMBL" id="KAG8389344.1"/>
    </source>
</evidence>
<name>A0AAV6Y9D2_9LAMI</name>
<feature type="compositionally biased region" description="Polar residues" evidence="1">
    <location>
        <begin position="867"/>
        <end position="878"/>
    </location>
</feature>
<dbReference type="Proteomes" id="UP000826271">
    <property type="component" value="Unassembled WGS sequence"/>
</dbReference>